<accession>A0ABR8E8W5</accession>
<evidence type="ECO:0000313" key="1">
    <source>
        <dbReference type="EMBL" id="MBD2542900.1"/>
    </source>
</evidence>
<dbReference type="EMBL" id="JACJSK010000004">
    <property type="protein sequence ID" value="MBD2542900.1"/>
    <property type="molecule type" value="Genomic_DNA"/>
</dbReference>
<proteinExistence type="predicted"/>
<evidence type="ECO:0000313" key="2">
    <source>
        <dbReference type="Proteomes" id="UP000641954"/>
    </source>
</evidence>
<dbReference type="Proteomes" id="UP000641954">
    <property type="component" value="Unassembled WGS sequence"/>
</dbReference>
<sequence>MVVGWGTGKSYQGTGKVVGATSAFARTSEKLKVKSRRGEWPFAPTSEKLKVKS</sequence>
<protein>
    <submittedName>
        <fullName evidence="1">Uncharacterized protein</fullName>
    </submittedName>
</protein>
<keyword evidence="2" id="KW-1185">Reference proteome</keyword>
<reference evidence="1 2" key="1">
    <citation type="journal article" date="2020" name="ISME J.">
        <title>Comparative genomics reveals insights into cyanobacterial evolution and habitat adaptation.</title>
        <authorList>
            <person name="Chen M.Y."/>
            <person name="Teng W.K."/>
            <person name="Zhao L."/>
            <person name="Hu C.X."/>
            <person name="Zhou Y.K."/>
            <person name="Han B.P."/>
            <person name="Song L.R."/>
            <person name="Shu W.S."/>
        </authorList>
    </citation>
    <scope>NUCLEOTIDE SEQUENCE [LARGE SCALE GENOMIC DNA]</scope>
    <source>
        <strain evidence="1 2">FACHB-1370</strain>
    </source>
</reference>
<name>A0ABR8E8W5_9CYAN</name>
<organism evidence="1 2">
    <name type="scientific">Planktothricoides raciborskii FACHB-1370</name>
    <dbReference type="NCBI Taxonomy" id="2949576"/>
    <lineage>
        <taxon>Bacteria</taxon>
        <taxon>Bacillati</taxon>
        <taxon>Cyanobacteriota</taxon>
        <taxon>Cyanophyceae</taxon>
        <taxon>Oscillatoriophycideae</taxon>
        <taxon>Oscillatoriales</taxon>
        <taxon>Oscillatoriaceae</taxon>
        <taxon>Planktothricoides</taxon>
    </lineage>
</organism>
<comment type="caution">
    <text evidence="1">The sequence shown here is derived from an EMBL/GenBank/DDBJ whole genome shotgun (WGS) entry which is preliminary data.</text>
</comment>
<gene>
    <name evidence="1" type="ORF">H6G72_03315</name>
</gene>